<feature type="region of interest" description="Disordered" evidence="5">
    <location>
        <begin position="1"/>
        <end position="28"/>
    </location>
</feature>
<organism evidence="8 9">
    <name type="scientific">Stylosanthes scabra</name>
    <dbReference type="NCBI Taxonomy" id="79078"/>
    <lineage>
        <taxon>Eukaryota</taxon>
        <taxon>Viridiplantae</taxon>
        <taxon>Streptophyta</taxon>
        <taxon>Embryophyta</taxon>
        <taxon>Tracheophyta</taxon>
        <taxon>Spermatophyta</taxon>
        <taxon>Magnoliopsida</taxon>
        <taxon>eudicotyledons</taxon>
        <taxon>Gunneridae</taxon>
        <taxon>Pentapetalae</taxon>
        <taxon>rosids</taxon>
        <taxon>fabids</taxon>
        <taxon>Fabales</taxon>
        <taxon>Fabaceae</taxon>
        <taxon>Papilionoideae</taxon>
        <taxon>50 kb inversion clade</taxon>
        <taxon>dalbergioids sensu lato</taxon>
        <taxon>Dalbergieae</taxon>
        <taxon>Pterocarpus clade</taxon>
        <taxon>Stylosanthes</taxon>
    </lineage>
</organism>
<reference evidence="8 9" key="1">
    <citation type="journal article" date="2023" name="Plants (Basel)">
        <title>Bridging the Gap: Combining Genomics and Transcriptomics Approaches to Understand Stylosanthes scabra, an Orphan Legume from the Brazilian Caatinga.</title>
        <authorList>
            <person name="Ferreira-Neto J.R.C."/>
            <person name="da Silva M.D."/>
            <person name="Binneck E."/>
            <person name="de Melo N.F."/>
            <person name="da Silva R.H."/>
            <person name="de Melo A.L.T.M."/>
            <person name="Pandolfi V."/>
            <person name="Bustamante F.O."/>
            <person name="Brasileiro-Vidal A.C."/>
            <person name="Benko-Iseppon A.M."/>
        </authorList>
    </citation>
    <scope>NUCLEOTIDE SEQUENCE [LARGE SCALE GENOMIC DNA]</scope>
    <source>
        <tissue evidence="8">Leaves</tissue>
    </source>
</reference>
<dbReference type="PROSITE" id="PS51999">
    <property type="entry name" value="ZF_GRF"/>
    <property type="match status" value="1"/>
</dbReference>
<name>A0ABU6VSF2_9FABA</name>
<feature type="compositionally biased region" description="Low complexity" evidence="5">
    <location>
        <begin position="1"/>
        <end position="27"/>
    </location>
</feature>
<feature type="domain" description="GRF-type" evidence="7">
    <location>
        <begin position="37"/>
        <end position="81"/>
    </location>
</feature>
<keyword evidence="3" id="KW-0862">Zinc</keyword>
<evidence type="ECO:0000313" key="8">
    <source>
        <dbReference type="EMBL" id="MED6175645.1"/>
    </source>
</evidence>
<protein>
    <recommendedName>
        <fullName evidence="7">GRF-type domain-containing protein</fullName>
    </recommendedName>
</protein>
<keyword evidence="6" id="KW-0472">Membrane</keyword>
<keyword evidence="1" id="KW-0479">Metal-binding</keyword>
<evidence type="ECO:0000256" key="6">
    <source>
        <dbReference type="SAM" id="Phobius"/>
    </source>
</evidence>
<dbReference type="Proteomes" id="UP001341840">
    <property type="component" value="Unassembled WGS sequence"/>
</dbReference>
<dbReference type="InterPro" id="IPR010666">
    <property type="entry name" value="Znf_GRF"/>
</dbReference>
<evidence type="ECO:0000259" key="7">
    <source>
        <dbReference type="PROSITE" id="PS51999"/>
    </source>
</evidence>
<evidence type="ECO:0000256" key="1">
    <source>
        <dbReference type="ARBA" id="ARBA00022723"/>
    </source>
</evidence>
<feature type="transmembrane region" description="Helical" evidence="6">
    <location>
        <begin position="119"/>
        <end position="140"/>
    </location>
</feature>
<keyword evidence="9" id="KW-1185">Reference proteome</keyword>
<gene>
    <name evidence="8" type="ORF">PIB30_080348</name>
</gene>
<dbReference type="PANTHER" id="PTHR33248">
    <property type="entry name" value="ZINC ION-BINDING PROTEIN"/>
    <property type="match status" value="1"/>
</dbReference>
<keyword evidence="2 4" id="KW-0863">Zinc-finger</keyword>
<dbReference type="EMBL" id="JASCZI010152202">
    <property type="protein sequence ID" value="MED6175645.1"/>
    <property type="molecule type" value="Genomic_DNA"/>
</dbReference>
<evidence type="ECO:0000313" key="9">
    <source>
        <dbReference type="Proteomes" id="UP001341840"/>
    </source>
</evidence>
<keyword evidence="6" id="KW-1133">Transmembrane helix</keyword>
<sequence>MIRSSSHGSGNCSRSRSNASFSKSSNRGRFGKVPSWCGCGLRPVLHWSGTELNPERPFYGCPNYNTAGKRWCGLFVWADGDEEDEMDGNNHNKKSAETWKINLGWRISTMEDEIKMLKLWNGVLNFIVLLVFFVIVGYGMSNLK</sequence>
<evidence type="ECO:0000256" key="3">
    <source>
        <dbReference type="ARBA" id="ARBA00022833"/>
    </source>
</evidence>
<evidence type="ECO:0000256" key="2">
    <source>
        <dbReference type="ARBA" id="ARBA00022771"/>
    </source>
</evidence>
<comment type="caution">
    <text evidence="8">The sequence shown here is derived from an EMBL/GenBank/DDBJ whole genome shotgun (WGS) entry which is preliminary data.</text>
</comment>
<evidence type="ECO:0000256" key="5">
    <source>
        <dbReference type="SAM" id="MobiDB-lite"/>
    </source>
</evidence>
<proteinExistence type="predicted"/>
<evidence type="ECO:0000256" key="4">
    <source>
        <dbReference type="PROSITE-ProRule" id="PRU01343"/>
    </source>
</evidence>
<keyword evidence="6" id="KW-0812">Transmembrane</keyword>
<accession>A0ABU6VSF2</accession>